<dbReference type="EMBL" id="UZAM01008409">
    <property type="protein sequence ID" value="VDP04818.1"/>
    <property type="molecule type" value="Genomic_DNA"/>
</dbReference>
<evidence type="ECO:0000313" key="1">
    <source>
        <dbReference type="EMBL" id="VDP04818.1"/>
    </source>
</evidence>
<name>A0A183ILS8_9BILA</name>
<proteinExistence type="predicted"/>
<dbReference type="WBParaSite" id="SBAD_0000476701-mRNA-1">
    <property type="protein sequence ID" value="SBAD_0000476701-mRNA-1"/>
    <property type="gene ID" value="SBAD_0000476701"/>
</dbReference>
<protein>
    <submittedName>
        <fullName evidence="3">DUF1891 domain-containing protein</fullName>
    </submittedName>
</protein>
<dbReference type="AlphaFoldDB" id="A0A183ILS8"/>
<sequence length="177" mass="20417">MNCLTVESNNTKMGLWLSSTGDLAMVLNSPRFSYGLYTGKFVYLLFGTGDTIRVIVRDLCTKENREKAAECLTAVSTQDKPLRMKRMIDICISKLNCFQKLPPSCQSKQLKHSMKSCTQKTVVNFDAMKDLFIACLPRKLNDKEEKKMVSVLRHVHYAYRRQIRRFSEACESLYDHI</sequence>
<keyword evidence="2" id="KW-1185">Reference proteome</keyword>
<reference evidence="3" key="1">
    <citation type="submission" date="2016-06" db="UniProtKB">
        <authorList>
            <consortium name="WormBaseParasite"/>
        </authorList>
    </citation>
    <scope>IDENTIFICATION</scope>
</reference>
<evidence type="ECO:0000313" key="3">
    <source>
        <dbReference type="WBParaSite" id="SBAD_0000476701-mRNA-1"/>
    </source>
</evidence>
<gene>
    <name evidence="1" type="ORF">SBAD_LOCUS4574</name>
</gene>
<accession>A0A183ILS8</accession>
<dbReference type="Proteomes" id="UP000270296">
    <property type="component" value="Unassembled WGS sequence"/>
</dbReference>
<reference evidence="1 2" key="2">
    <citation type="submission" date="2018-11" db="EMBL/GenBank/DDBJ databases">
        <authorList>
            <consortium name="Pathogen Informatics"/>
        </authorList>
    </citation>
    <scope>NUCLEOTIDE SEQUENCE [LARGE SCALE GENOMIC DNA]</scope>
</reference>
<organism evidence="3">
    <name type="scientific">Soboliphyme baturini</name>
    <dbReference type="NCBI Taxonomy" id="241478"/>
    <lineage>
        <taxon>Eukaryota</taxon>
        <taxon>Metazoa</taxon>
        <taxon>Ecdysozoa</taxon>
        <taxon>Nematoda</taxon>
        <taxon>Enoplea</taxon>
        <taxon>Dorylaimia</taxon>
        <taxon>Dioctophymatida</taxon>
        <taxon>Dioctophymatoidea</taxon>
        <taxon>Soboliphymatidae</taxon>
        <taxon>Soboliphyme</taxon>
    </lineage>
</organism>
<evidence type="ECO:0000313" key="2">
    <source>
        <dbReference type="Proteomes" id="UP000270296"/>
    </source>
</evidence>